<evidence type="ECO:0000313" key="2">
    <source>
        <dbReference type="Proteomes" id="UP001155040"/>
    </source>
</evidence>
<dbReference type="RefSeq" id="WP_259078707.1">
    <property type="nucleotide sequence ID" value="NZ_JANTZC010000039.1"/>
</dbReference>
<accession>A0A9X2UPD3</accession>
<name>A0A9X2UPD3_9BACT</name>
<proteinExistence type="predicted"/>
<dbReference type="AlphaFoldDB" id="A0A9X2UPD3"/>
<protein>
    <submittedName>
        <fullName evidence="1">Uncharacterized protein</fullName>
    </submittedName>
</protein>
<comment type="caution">
    <text evidence="1">The sequence shown here is derived from an EMBL/GenBank/DDBJ whole genome shotgun (WGS) entry which is preliminary data.</text>
</comment>
<dbReference type="Proteomes" id="UP001155040">
    <property type="component" value="Unassembled WGS sequence"/>
</dbReference>
<reference evidence="1" key="1">
    <citation type="submission" date="2022-08" db="EMBL/GenBank/DDBJ databases">
        <title>Genomic Encyclopedia of Type Strains, Phase V (KMG-V): Genome sequencing to study the core and pangenomes of soil and plant-associated prokaryotes.</title>
        <authorList>
            <person name="Whitman W."/>
        </authorList>
    </citation>
    <scope>NUCLEOTIDE SEQUENCE</scope>
    <source>
        <strain evidence="1">SP3012</strain>
    </source>
</reference>
<organism evidence="1 2">
    <name type="scientific">Salinibacter ruber</name>
    <dbReference type="NCBI Taxonomy" id="146919"/>
    <lineage>
        <taxon>Bacteria</taxon>
        <taxon>Pseudomonadati</taxon>
        <taxon>Rhodothermota</taxon>
        <taxon>Rhodothermia</taxon>
        <taxon>Rhodothermales</taxon>
        <taxon>Salinibacteraceae</taxon>
        <taxon>Salinibacter</taxon>
    </lineage>
</organism>
<gene>
    <name evidence="1" type="ORF">GGQ01_003319</name>
</gene>
<dbReference type="EMBL" id="JANUBF010000046">
    <property type="protein sequence ID" value="MCS4038228.1"/>
    <property type="molecule type" value="Genomic_DNA"/>
</dbReference>
<sequence length="129" mass="14958">MDETREELVENIMSQVPYRDGHPCDDPARELLEEKLQQPPVPLVDLVRREVSELVNEEFASLIAPLYATRITKTWAYPETGEAQIPGAYAKFIQRQIQEDYERGLVDEWIDLYEKGRLDSMLPDLSGYD</sequence>
<evidence type="ECO:0000313" key="1">
    <source>
        <dbReference type="EMBL" id="MCS4038228.1"/>
    </source>
</evidence>